<evidence type="ECO:0000256" key="21">
    <source>
        <dbReference type="ARBA" id="ARBA00076992"/>
    </source>
</evidence>
<evidence type="ECO:0000256" key="8">
    <source>
        <dbReference type="ARBA" id="ARBA00022737"/>
    </source>
</evidence>
<evidence type="ECO:0000256" key="15">
    <source>
        <dbReference type="ARBA" id="ARBA00023180"/>
    </source>
</evidence>
<dbReference type="InterPro" id="IPR003599">
    <property type="entry name" value="Ig_sub"/>
</dbReference>
<keyword evidence="5" id="KW-0597">Phosphoprotein</keyword>
<keyword evidence="28" id="KW-1185">Reference proteome</keyword>
<organism evidence="27 28">
    <name type="scientific">Callithrix jacchus</name>
    <name type="common">White-tufted-ear marmoset</name>
    <name type="synonym">Simia Jacchus</name>
    <dbReference type="NCBI Taxonomy" id="9483"/>
    <lineage>
        <taxon>Eukaryota</taxon>
        <taxon>Metazoa</taxon>
        <taxon>Chordata</taxon>
        <taxon>Craniata</taxon>
        <taxon>Vertebrata</taxon>
        <taxon>Euteleostomi</taxon>
        <taxon>Mammalia</taxon>
        <taxon>Eutheria</taxon>
        <taxon>Euarchontoglires</taxon>
        <taxon>Primates</taxon>
        <taxon>Haplorrhini</taxon>
        <taxon>Platyrrhini</taxon>
        <taxon>Cebidae</taxon>
        <taxon>Callitrichinae</taxon>
        <taxon>Callithrix</taxon>
        <taxon>Callithrix</taxon>
    </lineage>
</organism>
<evidence type="ECO:0000313" key="27">
    <source>
        <dbReference type="Ensembl" id="ENSCJAP00000011647.3"/>
    </source>
</evidence>
<keyword evidence="8" id="KW-0677">Repeat</keyword>
<feature type="transmembrane region" description="Helical" evidence="25">
    <location>
        <begin position="559"/>
        <end position="586"/>
    </location>
</feature>
<evidence type="ECO:0000256" key="12">
    <source>
        <dbReference type="ARBA" id="ARBA00022989"/>
    </source>
</evidence>
<evidence type="ECO:0000256" key="10">
    <source>
        <dbReference type="ARBA" id="ARBA00022889"/>
    </source>
</evidence>
<dbReference type="FunFam" id="2.60.40.10:FF:000894">
    <property type="entry name" value="cell adhesion molecule 3 isoform X1"/>
    <property type="match status" value="1"/>
</dbReference>
<evidence type="ECO:0000256" key="9">
    <source>
        <dbReference type="ARBA" id="ARBA00022837"/>
    </source>
</evidence>
<evidence type="ECO:0000256" key="7">
    <source>
        <dbReference type="ARBA" id="ARBA00022729"/>
    </source>
</evidence>
<dbReference type="FunCoup" id="F7D5N0">
    <property type="interactions" value="226"/>
</dbReference>
<keyword evidence="4" id="KW-1003">Cell membrane</keyword>
<feature type="region of interest" description="Disordered" evidence="24">
    <location>
        <begin position="50"/>
        <end position="98"/>
    </location>
</feature>
<dbReference type="Bgee" id="ENSCJAG00000006307">
    <property type="expression patterns" value="Expressed in cerebellum and 6 other cell types or tissues"/>
</dbReference>
<dbReference type="PANTHER" id="PTHR45889:SF5">
    <property type="entry name" value="CELL ADHESION MOLECULE 3"/>
    <property type="match status" value="1"/>
</dbReference>
<evidence type="ECO:0000256" key="17">
    <source>
        <dbReference type="ARBA" id="ARBA00058141"/>
    </source>
</evidence>
<keyword evidence="14" id="KW-1015">Disulfide bond</keyword>
<keyword evidence="12 25" id="KW-1133">Transmembrane helix</keyword>
<comment type="similarity">
    <text evidence="3">Belongs to the nectin family.</text>
</comment>
<keyword evidence="16" id="KW-0393">Immunoglobulin domain</keyword>
<feature type="domain" description="Ig-like" evidence="26">
    <location>
        <begin position="253"/>
        <end position="342"/>
    </location>
</feature>
<dbReference type="STRING" id="9483.ENSCJAP00000011647"/>
<feature type="region of interest" description="Disordered" evidence="24">
    <location>
        <begin position="597"/>
        <end position="628"/>
    </location>
</feature>
<dbReference type="SMART" id="SM00294">
    <property type="entry name" value="4.1m"/>
    <property type="match status" value="1"/>
</dbReference>
<keyword evidence="6 25" id="KW-0812">Transmembrane</keyword>
<sequence>MSLGTLLMGDPGVKGIPSCQRMKGGAGGSQASGHALAQACSGRARQLAHGPVGLPSLHPKPKRGEHGVPLLSQLPPSDPHPSPAGGAPGGEGGRHHEGKEGVWEAGVVGNAAAWPPRDQPSPLPTPLHLQPNGLLRAPYLIPATAAAPAPSWSPPRPRAPKRLGGALSVNVLVNPLPIPIPRGFRLASAQPGSRLGSTMGGPATSLLLLLFACRWAPGGANLSQDGYWQEQDLELGTLAPLDEAISSTVWSSPDMLASQDSQPWTSDETVVAGGTVVLKCQVKDHEDSSLQWSNPAQQTLYFGEKRALRDNRIQLVTSTPHELSISISNVALADEGEYTCSIFTMPVRTAKSLVTVLGIPQKPIITGYKSSLREKDTATLNCQSSGSKPAARLTWRKGDQELHGEPTRIQEDPNGKTFTVSSSVTFQVTREDDGANIVCSVNHESLKGADRSTSQRIEVLYTPTAMIRPDPPHPREGQKLLLHCEGRGNPVPQQYLWEKEGSVPPLKMTQESALIFPFLNKSDSGTYGCTATSNMGSYKAYYTLNVNDPSPVPSSSSTYHAIIGGIVAFIVFLLLIMLIFLGHYLIRHKGTYLTHEAKGSDDAPDADTAIINAEGGQSGGDDKKEYFI</sequence>
<reference evidence="27" key="1">
    <citation type="submission" date="2009-03" db="EMBL/GenBank/DDBJ databases">
        <authorList>
            <person name="Warren W."/>
            <person name="Ye L."/>
            <person name="Minx P."/>
            <person name="Worley K."/>
            <person name="Gibbs R."/>
            <person name="Wilson R.K."/>
        </authorList>
    </citation>
    <scope>NUCLEOTIDE SEQUENCE [LARGE SCALE GENOMIC DNA]</scope>
</reference>
<evidence type="ECO:0000256" key="1">
    <source>
        <dbReference type="ARBA" id="ARBA00004251"/>
    </source>
</evidence>
<evidence type="ECO:0000256" key="20">
    <source>
        <dbReference type="ARBA" id="ARBA00075016"/>
    </source>
</evidence>
<dbReference type="InterPro" id="IPR013106">
    <property type="entry name" value="Ig_V-set"/>
</dbReference>
<dbReference type="Pfam" id="PF13927">
    <property type="entry name" value="Ig_3"/>
    <property type="match status" value="1"/>
</dbReference>
<dbReference type="PROSITE" id="PS50835">
    <property type="entry name" value="IG_LIKE"/>
    <property type="match status" value="3"/>
</dbReference>
<proteinExistence type="inferred from homology"/>
<dbReference type="PANTHER" id="PTHR45889">
    <property type="entry name" value="IG-LIKE DOMAIN-CONTAINING PROTEIN"/>
    <property type="match status" value="1"/>
</dbReference>
<dbReference type="SUPFAM" id="SSF48726">
    <property type="entry name" value="Immunoglobulin"/>
    <property type="match status" value="3"/>
</dbReference>
<evidence type="ECO:0000256" key="18">
    <source>
        <dbReference type="ARBA" id="ARBA00062463"/>
    </source>
</evidence>
<feature type="region of interest" description="Disordered" evidence="24">
    <location>
        <begin position="1"/>
        <end position="32"/>
    </location>
</feature>
<dbReference type="FunFam" id="2.60.40.10:FF:000013">
    <property type="entry name" value="cell adhesion molecule 1 isoform X1"/>
    <property type="match status" value="1"/>
</dbReference>
<evidence type="ECO:0000256" key="6">
    <source>
        <dbReference type="ARBA" id="ARBA00022692"/>
    </source>
</evidence>
<feature type="domain" description="Ig-like" evidence="26">
    <location>
        <begin position="463"/>
        <end position="545"/>
    </location>
</feature>
<dbReference type="FunFam" id="2.60.40.10:FF:000510">
    <property type="entry name" value="cell adhesion molecule 3 isoform X1"/>
    <property type="match status" value="1"/>
</dbReference>
<dbReference type="AlphaFoldDB" id="F7D5N0"/>
<keyword evidence="15" id="KW-0325">Glycoprotein</keyword>
<evidence type="ECO:0000256" key="4">
    <source>
        <dbReference type="ARBA" id="ARBA00022475"/>
    </source>
</evidence>
<dbReference type="OMA" id="ANVTCTV"/>
<dbReference type="InParanoid" id="F7D5N0"/>
<reference evidence="27" key="3">
    <citation type="submission" date="2025-09" db="UniProtKB">
        <authorList>
            <consortium name="Ensembl"/>
        </authorList>
    </citation>
    <scope>IDENTIFICATION</scope>
</reference>
<dbReference type="GO" id="GO:0070161">
    <property type="term" value="C:anchoring junction"/>
    <property type="evidence" value="ECO:0007669"/>
    <property type="project" value="UniProtKB-SubCell"/>
</dbReference>
<evidence type="ECO:0000256" key="25">
    <source>
        <dbReference type="SAM" id="Phobius"/>
    </source>
</evidence>
<evidence type="ECO:0000256" key="14">
    <source>
        <dbReference type="ARBA" id="ARBA00023157"/>
    </source>
</evidence>
<name>F7D5N0_CALJA</name>
<dbReference type="Proteomes" id="UP000008225">
    <property type="component" value="Chromosome 18"/>
</dbReference>
<evidence type="ECO:0000256" key="24">
    <source>
        <dbReference type="SAM" id="MobiDB-lite"/>
    </source>
</evidence>
<accession>F7D5N0</accession>
<evidence type="ECO:0000256" key="5">
    <source>
        <dbReference type="ARBA" id="ARBA00022553"/>
    </source>
</evidence>
<dbReference type="InterPro" id="IPR003598">
    <property type="entry name" value="Ig_sub2"/>
</dbReference>
<reference evidence="27" key="2">
    <citation type="submission" date="2025-08" db="UniProtKB">
        <authorList>
            <consortium name="Ensembl"/>
        </authorList>
    </citation>
    <scope>IDENTIFICATION</scope>
</reference>
<dbReference type="InterPro" id="IPR003585">
    <property type="entry name" value="Neurexin-like"/>
</dbReference>
<comment type="subcellular location">
    <subcellularLocation>
        <location evidence="2">Cell junction</location>
    </subcellularLocation>
    <subcellularLocation>
        <location evidence="1">Cell membrane</location>
        <topology evidence="1">Single-pass type I membrane protein</topology>
    </subcellularLocation>
</comment>
<dbReference type="InterPro" id="IPR013162">
    <property type="entry name" value="CD80_C2-set"/>
</dbReference>
<comment type="function">
    <text evidence="17">Involved in cell-cell adhesion. Has both calcium-independent homophilic cell-cell adhesion activity and calcium-independent heterophilic cell-cell adhesion activity with IGSF4, NECTIN1 and NECTIN3. Interaction with EPB41L1 may regulate structure or function of cell-cell junctions.</text>
</comment>
<gene>
    <name evidence="27" type="primary">CADM3</name>
</gene>
<evidence type="ECO:0000256" key="13">
    <source>
        <dbReference type="ARBA" id="ARBA00023136"/>
    </source>
</evidence>
<evidence type="ECO:0000256" key="2">
    <source>
        <dbReference type="ARBA" id="ARBA00004282"/>
    </source>
</evidence>
<keyword evidence="9" id="KW-0106">Calcium</keyword>
<dbReference type="CDD" id="cd05882">
    <property type="entry name" value="IgV_1_Necl-1"/>
    <property type="match status" value="1"/>
</dbReference>
<evidence type="ECO:0000256" key="23">
    <source>
        <dbReference type="ARBA" id="ARBA00083510"/>
    </source>
</evidence>
<dbReference type="InterPro" id="IPR007110">
    <property type="entry name" value="Ig-like_dom"/>
</dbReference>
<dbReference type="CDD" id="cd07705">
    <property type="entry name" value="IgI_2_Necl-1"/>
    <property type="match status" value="1"/>
</dbReference>
<keyword evidence="11" id="KW-0965">Cell junction</keyword>
<dbReference type="GO" id="GO:0042734">
    <property type="term" value="C:presynaptic membrane"/>
    <property type="evidence" value="ECO:0007669"/>
    <property type="project" value="TreeGrafter"/>
</dbReference>
<evidence type="ECO:0000313" key="28">
    <source>
        <dbReference type="Proteomes" id="UP000008225"/>
    </source>
</evidence>
<dbReference type="eggNOG" id="ENOG502QWJ8">
    <property type="taxonomic scope" value="Eukaryota"/>
</dbReference>
<keyword evidence="13 25" id="KW-0472">Membrane</keyword>
<evidence type="ECO:0000256" key="3">
    <source>
        <dbReference type="ARBA" id="ARBA00007810"/>
    </source>
</evidence>
<keyword evidence="10" id="KW-0130">Cell adhesion</keyword>
<evidence type="ECO:0000256" key="22">
    <source>
        <dbReference type="ARBA" id="ARBA00081272"/>
    </source>
</evidence>
<evidence type="ECO:0000256" key="19">
    <source>
        <dbReference type="ARBA" id="ARBA00068778"/>
    </source>
</evidence>
<evidence type="ECO:0000259" key="26">
    <source>
        <dbReference type="PROSITE" id="PS50835"/>
    </source>
</evidence>
<dbReference type="GO" id="GO:0007156">
    <property type="term" value="P:homophilic cell adhesion via plasma membrane adhesion molecules"/>
    <property type="evidence" value="ECO:0007669"/>
    <property type="project" value="TreeGrafter"/>
</dbReference>
<dbReference type="Pfam" id="PF08205">
    <property type="entry name" value="C2-set_2"/>
    <property type="match status" value="1"/>
</dbReference>
<keyword evidence="7" id="KW-0732">Signal</keyword>
<dbReference type="InterPro" id="IPR013783">
    <property type="entry name" value="Ig-like_fold"/>
</dbReference>
<dbReference type="Pfam" id="PF07686">
    <property type="entry name" value="V-set"/>
    <property type="match status" value="1"/>
</dbReference>
<comment type="subunit">
    <text evidence="18">Homodimer. Can form trans-heterodimers with NECTIN3. Interacts with EPB41L1, DLG3, PALS2 and CASK.</text>
</comment>
<evidence type="ECO:0000256" key="16">
    <source>
        <dbReference type="ARBA" id="ARBA00023319"/>
    </source>
</evidence>
<dbReference type="SMART" id="SM00408">
    <property type="entry name" value="IGc2"/>
    <property type="match status" value="3"/>
</dbReference>
<dbReference type="Gene3D" id="2.60.40.10">
    <property type="entry name" value="Immunoglobulins"/>
    <property type="match status" value="3"/>
</dbReference>
<feature type="domain" description="Ig-like" evidence="26">
    <location>
        <begin position="360"/>
        <end position="458"/>
    </location>
</feature>
<evidence type="ECO:0000256" key="11">
    <source>
        <dbReference type="ARBA" id="ARBA00022949"/>
    </source>
</evidence>
<protein>
    <recommendedName>
        <fullName evidence="19">Cell adhesion molecule 3</fullName>
    </recommendedName>
    <alternativeName>
        <fullName evidence="20">Immunoglobulin superfamily member 4B</fullName>
    </alternativeName>
    <alternativeName>
        <fullName evidence="23">Nectin-like protein 1</fullName>
    </alternativeName>
    <alternativeName>
        <fullName evidence="21">Synaptic cell adhesion molecule 3</fullName>
    </alternativeName>
    <alternativeName>
        <fullName evidence="22">TSLC1-like protein 1</fullName>
    </alternativeName>
</protein>
<dbReference type="GeneTree" id="ENSGT00940000159779"/>
<dbReference type="Ensembl" id="ENSCJAT00000012287.5">
    <property type="protein sequence ID" value="ENSCJAP00000011647.3"/>
    <property type="gene ID" value="ENSCJAG00000006307.5"/>
</dbReference>
<dbReference type="SMART" id="SM00409">
    <property type="entry name" value="IG"/>
    <property type="match status" value="3"/>
</dbReference>
<dbReference type="InterPro" id="IPR036179">
    <property type="entry name" value="Ig-like_dom_sf"/>
</dbReference>